<dbReference type="EMBL" id="CAEFZW010000013">
    <property type="protein sequence ID" value="CAB4257238.1"/>
    <property type="molecule type" value="Genomic_DNA"/>
</dbReference>
<sequence>MNDHYSQFIQDSFHEHTSKNVDDLVHFTFFKDGNLLQTQTDCKKLAQSKILEDILDSTDGTVCVILPGWDMDDYQDIIGSYLLWYGQSHKLKSSSHVNITSSIFPDQINDIMNAVYGTQVFTYYQHENFCVLHNVPEKLIPNANVYIDSTANMCNQGLIRFIQLQFWYEYLKVSASELNGPMAFMQKDRCFLTGRFEGDEENEERKNLFECYDWTFYHLLAFLSRTTMLYSLLQPNAKNSRESQMMVDLYQKTLHALEDKEYSALKYIKEYKDMRREIDDKKQFNF</sequence>
<dbReference type="RefSeq" id="XP_041409082.1">
    <property type="nucleotide sequence ID" value="XM_041553148.1"/>
</dbReference>
<reference evidence="1 2" key="1">
    <citation type="submission" date="2020-05" db="EMBL/GenBank/DDBJ databases">
        <authorList>
            <person name="Casaregola S."/>
            <person name="Devillers H."/>
            <person name="Grondin C."/>
        </authorList>
    </citation>
    <scope>NUCLEOTIDE SEQUENCE [LARGE SCALE GENOMIC DNA]</scope>
    <source>
        <strain evidence="1 2">CLIB 1767</strain>
    </source>
</reference>
<accession>A0A8H2ZKR7</accession>
<organism evidence="1 2">
    <name type="scientific">Maudiozyma barnettii</name>
    <dbReference type="NCBI Taxonomy" id="61262"/>
    <lineage>
        <taxon>Eukaryota</taxon>
        <taxon>Fungi</taxon>
        <taxon>Dikarya</taxon>
        <taxon>Ascomycota</taxon>
        <taxon>Saccharomycotina</taxon>
        <taxon>Saccharomycetes</taxon>
        <taxon>Saccharomycetales</taxon>
        <taxon>Saccharomycetaceae</taxon>
        <taxon>Maudiozyma</taxon>
    </lineage>
</organism>
<name>A0A8H2ZKR7_9SACH</name>
<dbReference type="OrthoDB" id="4064749at2759"/>
<dbReference type="Proteomes" id="UP000644660">
    <property type="component" value="Unassembled WGS sequence"/>
</dbReference>
<comment type="caution">
    <text evidence="1">The sequence shown here is derived from an EMBL/GenBank/DDBJ whole genome shotgun (WGS) entry which is preliminary data.</text>
</comment>
<gene>
    <name evidence="1" type="ORF">KABA2_13S06204</name>
</gene>
<proteinExistence type="predicted"/>
<evidence type="ECO:0000313" key="1">
    <source>
        <dbReference type="EMBL" id="CAB4257238.1"/>
    </source>
</evidence>
<dbReference type="GeneID" id="64860353"/>
<dbReference type="AlphaFoldDB" id="A0A8H2ZKR7"/>
<protein>
    <submittedName>
        <fullName evidence="1">Uncharacterized protein</fullName>
    </submittedName>
</protein>
<evidence type="ECO:0000313" key="2">
    <source>
        <dbReference type="Proteomes" id="UP000644660"/>
    </source>
</evidence>
<keyword evidence="2" id="KW-1185">Reference proteome</keyword>